<dbReference type="EMBL" id="CAJQZC010000005">
    <property type="protein sequence ID" value="CAG4901546.1"/>
    <property type="molecule type" value="Genomic_DNA"/>
</dbReference>
<dbReference type="Proteomes" id="UP000789704">
    <property type="component" value="Unassembled WGS sequence"/>
</dbReference>
<dbReference type="AlphaFoldDB" id="A0A9N8RY50"/>
<comment type="caution">
    <text evidence="3">The sequence shown here is derived from an EMBL/GenBank/DDBJ whole genome shotgun (WGS) entry which is preliminary data.</text>
</comment>
<dbReference type="GO" id="GO:0035438">
    <property type="term" value="F:cyclic-di-GMP binding"/>
    <property type="evidence" value="ECO:0007669"/>
    <property type="project" value="InterPro"/>
</dbReference>
<dbReference type="RefSeq" id="WP_228877896.1">
    <property type="nucleotide sequence ID" value="NZ_CAJQZC010000005.1"/>
</dbReference>
<gene>
    <name evidence="3" type="ORF">LMG31841_03004</name>
</gene>
<dbReference type="Pfam" id="PF10995">
    <property type="entry name" value="CBP_BcsE"/>
    <property type="match status" value="1"/>
</dbReference>
<feature type="compositionally biased region" description="Low complexity" evidence="2">
    <location>
        <begin position="611"/>
        <end position="622"/>
    </location>
</feature>
<sequence length="640" mass="68519">MSTESNRTSATPAASGLSRWLRVAGWPGSGGRQRQPERLAVDGLPDEWATLAPGSLYAIYMTAATPASDALIWTSAREAQSSNVTVVLARPRSAIAASMRELGFSGDRPARGWPRGLNVLTMPDFAQPEADARGPVAFAKLYGALRALKRFGFRSGALYFVEGAERWFSWSDPVALAREGRMLADWCASRNITLVLLLGPASHGDDPDSDDALFADETLNHEAVPSGRLEFHGACAGVARVQRTHGELLWHVDFWRTGRALVTGAVRSLRFTDSGRLTVAPDSPDTSTSRTGAHLARDEERVVACRSVVGDEAWVPRDWDIVADQAAALVACEGAQAATVLLEYLGGAQLEALCAAIHTLRRRCGRALKIVVVERGEVLRHQYELLVLSLGANLVIGRQLPFSRIQSLLQSLRGQLHTRPVADDYRTALAAALSDDILGYLPVGTFSARLRGVLERSAALRLPHVLVKIALLPSLSHVDALRHCTPRRAGDVFTADASHLYVFLFACRLADAGAALAHFFDVPVAGLSERTVYLAEEGIAAELDALDAAHRRIPVADFSDLFPATVAGAQPRPAETPAETSKATDALSAIAAAAQLEAVERALSDARNEAARAGSAEAGGSARTRHAEPCAMPLRATENP</sequence>
<name>A0A9N8RY50_9BURK</name>
<organism evidence="3 4">
    <name type="scientific">Paraburkholderia saeva</name>
    <dbReference type="NCBI Taxonomy" id="2777537"/>
    <lineage>
        <taxon>Bacteria</taxon>
        <taxon>Pseudomonadati</taxon>
        <taxon>Pseudomonadota</taxon>
        <taxon>Betaproteobacteria</taxon>
        <taxon>Burkholderiales</taxon>
        <taxon>Burkholderiaceae</taxon>
        <taxon>Paraburkholderia</taxon>
    </lineage>
</organism>
<dbReference type="NCBIfam" id="TIGR03369">
    <property type="entry name" value="cellulose_bcsE"/>
    <property type="match status" value="1"/>
</dbReference>
<evidence type="ECO:0000313" key="4">
    <source>
        <dbReference type="Proteomes" id="UP000789704"/>
    </source>
</evidence>
<accession>A0A9N8RY50</accession>
<dbReference type="InterPro" id="IPR017745">
    <property type="entry name" value="BcsE"/>
</dbReference>
<keyword evidence="4" id="KW-1185">Reference proteome</keyword>
<evidence type="ECO:0000313" key="3">
    <source>
        <dbReference type="EMBL" id="CAG4901546.1"/>
    </source>
</evidence>
<protein>
    <recommendedName>
        <fullName evidence="1">Cellulose biosynthesis protein BcsE</fullName>
    </recommendedName>
</protein>
<evidence type="ECO:0000256" key="2">
    <source>
        <dbReference type="SAM" id="MobiDB-lite"/>
    </source>
</evidence>
<reference evidence="3" key="1">
    <citation type="submission" date="2021-04" db="EMBL/GenBank/DDBJ databases">
        <authorList>
            <person name="Vanwijnsberghe S."/>
        </authorList>
    </citation>
    <scope>NUCLEOTIDE SEQUENCE</scope>
    <source>
        <strain evidence="3">LMG 31841</strain>
    </source>
</reference>
<feature type="region of interest" description="Disordered" evidence="2">
    <location>
        <begin position="604"/>
        <end position="640"/>
    </location>
</feature>
<evidence type="ECO:0000256" key="1">
    <source>
        <dbReference type="NCBIfam" id="TIGR03369"/>
    </source>
</evidence>
<proteinExistence type="predicted"/>